<dbReference type="Pfam" id="PF10613">
    <property type="entry name" value="Lig_chan-Glu_bd"/>
    <property type="match status" value="1"/>
</dbReference>
<comment type="caution">
    <text evidence="13">The sequence shown here is derived from an EMBL/GenBank/DDBJ whole genome shotgun (WGS) entry which is preliminary data.</text>
</comment>
<dbReference type="Proteomes" id="UP000306102">
    <property type="component" value="Unassembled WGS sequence"/>
</dbReference>
<keyword evidence="3" id="KW-0812">Transmembrane</keyword>
<sequence>MEIDPRTNATIFGGFCIDIFRSVISALPYAVPYEFVPFEIADGSSSLSYNDMVYQISLEENYDGAMGDITITANRSFYVDFTLPFAGGVSMIVPITYEDINSGEKECDKLVKNGFDDYGCEWDTCVDLCEDSFEDYRDVQVLTSTCLSDSHNCICHIRSKMMCDDDHLLFPPPLSPSPSPSLDNNGNGGGGGGGGRDRDGGGLNFRLK</sequence>
<evidence type="ECO:0000259" key="12">
    <source>
        <dbReference type="Pfam" id="PF10613"/>
    </source>
</evidence>
<proteinExistence type="predicted"/>
<accession>A0A4S4E277</accession>
<keyword evidence="2" id="KW-0813">Transport</keyword>
<protein>
    <recommendedName>
        <fullName evidence="12">Ionotropic glutamate receptor L-glutamate and glycine-binding domain-containing protein</fullName>
    </recommendedName>
</protein>
<evidence type="ECO:0000313" key="14">
    <source>
        <dbReference type="Proteomes" id="UP000306102"/>
    </source>
</evidence>
<evidence type="ECO:0000256" key="3">
    <source>
        <dbReference type="ARBA" id="ARBA00022692"/>
    </source>
</evidence>
<evidence type="ECO:0000256" key="1">
    <source>
        <dbReference type="ARBA" id="ARBA00004141"/>
    </source>
</evidence>
<feature type="region of interest" description="Disordered" evidence="11">
    <location>
        <begin position="174"/>
        <end position="208"/>
    </location>
</feature>
<evidence type="ECO:0000256" key="8">
    <source>
        <dbReference type="ARBA" id="ARBA00023180"/>
    </source>
</evidence>
<dbReference type="Gene3D" id="3.40.190.10">
    <property type="entry name" value="Periplasmic binding protein-like II"/>
    <property type="match status" value="1"/>
</dbReference>
<dbReference type="EMBL" id="SDRB02008112">
    <property type="protein sequence ID" value="THG09949.1"/>
    <property type="molecule type" value="Genomic_DNA"/>
</dbReference>
<feature type="domain" description="Ionotropic glutamate receptor L-glutamate and glycine-binding" evidence="12">
    <location>
        <begin position="10"/>
        <end position="91"/>
    </location>
</feature>
<dbReference type="InterPro" id="IPR015683">
    <property type="entry name" value="Ionotropic_Glu_rcpt"/>
</dbReference>
<dbReference type="InterPro" id="IPR019594">
    <property type="entry name" value="Glu/Gly-bd"/>
</dbReference>
<keyword evidence="6" id="KW-0472">Membrane</keyword>
<keyword evidence="7" id="KW-0675">Receptor</keyword>
<evidence type="ECO:0000256" key="2">
    <source>
        <dbReference type="ARBA" id="ARBA00022448"/>
    </source>
</evidence>
<organism evidence="13 14">
    <name type="scientific">Camellia sinensis var. sinensis</name>
    <name type="common">China tea</name>
    <dbReference type="NCBI Taxonomy" id="542762"/>
    <lineage>
        <taxon>Eukaryota</taxon>
        <taxon>Viridiplantae</taxon>
        <taxon>Streptophyta</taxon>
        <taxon>Embryophyta</taxon>
        <taxon>Tracheophyta</taxon>
        <taxon>Spermatophyta</taxon>
        <taxon>Magnoliopsida</taxon>
        <taxon>eudicotyledons</taxon>
        <taxon>Gunneridae</taxon>
        <taxon>Pentapetalae</taxon>
        <taxon>asterids</taxon>
        <taxon>Ericales</taxon>
        <taxon>Theaceae</taxon>
        <taxon>Camellia</taxon>
    </lineage>
</organism>
<reference evidence="13 14" key="1">
    <citation type="journal article" date="2018" name="Proc. Natl. Acad. Sci. U.S.A.">
        <title>Draft genome sequence of Camellia sinensis var. sinensis provides insights into the evolution of the tea genome and tea quality.</title>
        <authorList>
            <person name="Wei C."/>
            <person name="Yang H."/>
            <person name="Wang S."/>
            <person name="Zhao J."/>
            <person name="Liu C."/>
            <person name="Gao L."/>
            <person name="Xia E."/>
            <person name="Lu Y."/>
            <person name="Tai Y."/>
            <person name="She G."/>
            <person name="Sun J."/>
            <person name="Cao H."/>
            <person name="Tong W."/>
            <person name="Gao Q."/>
            <person name="Li Y."/>
            <person name="Deng W."/>
            <person name="Jiang X."/>
            <person name="Wang W."/>
            <person name="Chen Q."/>
            <person name="Zhang S."/>
            <person name="Li H."/>
            <person name="Wu J."/>
            <person name="Wang P."/>
            <person name="Li P."/>
            <person name="Shi C."/>
            <person name="Zheng F."/>
            <person name="Jian J."/>
            <person name="Huang B."/>
            <person name="Shan D."/>
            <person name="Shi M."/>
            <person name="Fang C."/>
            <person name="Yue Y."/>
            <person name="Li F."/>
            <person name="Li D."/>
            <person name="Wei S."/>
            <person name="Han B."/>
            <person name="Jiang C."/>
            <person name="Yin Y."/>
            <person name="Xia T."/>
            <person name="Zhang Z."/>
            <person name="Bennetzen J.L."/>
            <person name="Zhao S."/>
            <person name="Wan X."/>
        </authorList>
    </citation>
    <scope>NUCLEOTIDE SEQUENCE [LARGE SCALE GENOMIC DNA]</scope>
    <source>
        <strain evidence="14">cv. Shuchazao</strain>
        <tissue evidence="13">Leaf</tissue>
    </source>
</reference>
<evidence type="ECO:0000256" key="5">
    <source>
        <dbReference type="ARBA" id="ARBA00023065"/>
    </source>
</evidence>
<evidence type="ECO:0000313" key="13">
    <source>
        <dbReference type="EMBL" id="THG09949.1"/>
    </source>
</evidence>
<keyword evidence="9" id="KW-1071">Ligand-gated ion channel</keyword>
<evidence type="ECO:0000256" key="10">
    <source>
        <dbReference type="ARBA" id="ARBA00023303"/>
    </source>
</evidence>
<evidence type="ECO:0000256" key="4">
    <source>
        <dbReference type="ARBA" id="ARBA00022989"/>
    </source>
</evidence>
<evidence type="ECO:0000256" key="9">
    <source>
        <dbReference type="ARBA" id="ARBA00023286"/>
    </source>
</evidence>
<dbReference type="PANTHER" id="PTHR18966">
    <property type="entry name" value="IONOTROPIC GLUTAMATE RECEPTOR"/>
    <property type="match status" value="1"/>
</dbReference>
<dbReference type="AlphaFoldDB" id="A0A4S4E277"/>
<comment type="subcellular location">
    <subcellularLocation>
        <location evidence="1">Membrane</location>
        <topology evidence="1">Multi-pass membrane protein</topology>
    </subcellularLocation>
</comment>
<keyword evidence="14" id="KW-1185">Reference proteome</keyword>
<evidence type="ECO:0000256" key="6">
    <source>
        <dbReference type="ARBA" id="ARBA00023136"/>
    </source>
</evidence>
<keyword evidence="4" id="KW-1133">Transmembrane helix</keyword>
<gene>
    <name evidence="13" type="ORF">TEA_009602</name>
</gene>
<keyword evidence="10" id="KW-0407">Ion channel</keyword>
<evidence type="ECO:0000256" key="11">
    <source>
        <dbReference type="SAM" id="MobiDB-lite"/>
    </source>
</evidence>
<dbReference type="SUPFAM" id="SSF53850">
    <property type="entry name" value="Periplasmic binding protein-like II"/>
    <property type="match status" value="1"/>
</dbReference>
<evidence type="ECO:0000256" key="7">
    <source>
        <dbReference type="ARBA" id="ARBA00023170"/>
    </source>
</evidence>
<keyword evidence="8" id="KW-0325">Glycoprotein</keyword>
<name>A0A4S4E277_CAMSN</name>
<dbReference type="GO" id="GO:0016020">
    <property type="term" value="C:membrane"/>
    <property type="evidence" value="ECO:0007669"/>
    <property type="project" value="UniProtKB-SubCell"/>
</dbReference>
<keyword evidence="5" id="KW-0406">Ion transport</keyword>
<dbReference type="GO" id="GO:0015276">
    <property type="term" value="F:ligand-gated monoatomic ion channel activity"/>
    <property type="evidence" value="ECO:0007669"/>
    <property type="project" value="InterPro"/>
</dbReference>